<evidence type="ECO:0000313" key="1">
    <source>
        <dbReference type="EMBL" id="MED6168473.1"/>
    </source>
</evidence>
<evidence type="ECO:0000313" key="2">
    <source>
        <dbReference type="Proteomes" id="UP001341840"/>
    </source>
</evidence>
<keyword evidence="2" id="KW-1185">Reference proteome</keyword>
<proteinExistence type="predicted"/>
<dbReference type="InterPro" id="IPR032675">
    <property type="entry name" value="LRR_dom_sf"/>
</dbReference>
<dbReference type="EMBL" id="JASCZI010151064">
    <property type="protein sequence ID" value="MED6168473.1"/>
    <property type="molecule type" value="Genomic_DNA"/>
</dbReference>
<name>A0ABU6V892_9FABA</name>
<reference evidence="1 2" key="1">
    <citation type="journal article" date="2023" name="Plants (Basel)">
        <title>Bridging the Gap: Combining Genomics and Transcriptomics Approaches to Understand Stylosanthes scabra, an Orphan Legume from the Brazilian Caatinga.</title>
        <authorList>
            <person name="Ferreira-Neto J.R.C."/>
            <person name="da Silva M.D."/>
            <person name="Binneck E."/>
            <person name="de Melo N.F."/>
            <person name="da Silva R.H."/>
            <person name="de Melo A.L.T.M."/>
            <person name="Pandolfi V."/>
            <person name="Bustamante F.O."/>
            <person name="Brasileiro-Vidal A.C."/>
            <person name="Benko-Iseppon A.M."/>
        </authorList>
    </citation>
    <scope>NUCLEOTIDE SEQUENCE [LARGE SCALE GENOMIC DNA]</scope>
    <source>
        <tissue evidence="1">Leaves</tissue>
    </source>
</reference>
<organism evidence="1 2">
    <name type="scientific">Stylosanthes scabra</name>
    <dbReference type="NCBI Taxonomy" id="79078"/>
    <lineage>
        <taxon>Eukaryota</taxon>
        <taxon>Viridiplantae</taxon>
        <taxon>Streptophyta</taxon>
        <taxon>Embryophyta</taxon>
        <taxon>Tracheophyta</taxon>
        <taxon>Spermatophyta</taxon>
        <taxon>Magnoliopsida</taxon>
        <taxon>eudicotyledons</taxon>
        <taxon>Gunneridae</taxon>
        <taxon>Pentapetalae</taxon>
        <taxon>rosids</taxon>
        <taxon>fabids</taxon>
        <taxon>Fabales</taxon>
        <taxon>Fabaceae</taxon>
        <taxon>Papilionoideae</taxon>
        <taxon>50 kb inversion clade</taxon>
        <taxon>dalbergioids sensu lato</taxon>
        <taxon>Dalbergieae</taxon>
        <taxon>Pterocarpus clade</taxon>
        <taxon>Stylosanthes</taxon>
    </lineage>
</organism>
<dbReference type="Gene3D" id="3.80.10.10">
    <property type="entry name" value="Ribonuclease Inhibitor"/>
    <property type="match status" value="1"/>
</dbReference>
<dbReference type="Proteomes" id="UP001341840">
    <property type="component" value="Unassembled WGS sequence"/>
</dbReference>
<dbReference type="SUPFAM" id="SSF52058">
    <property type="entry name" value="L domain-like"/>
    <property type="match status" value="1"/>
</dbReference>
<sequence length="181" mass="19932">MGDQILPQISILDCATLGCAQPLAAPNLEELHIVSCEEIDSFPQGGLPQSLKTLEIDNCQKLARRIASKGLQSEGLTSLSLSSWDDAKSFPTQACLPASIESLVLSKFPNLETLDCKGLEHLTSLKLRIEECPNLENITQETLPASITQLNIKENCPLARKLKEMNNPRIQFETVRNCTIM</sequence>
<comment type="caution">
    <text evidence="1">The sequence shown here is derived from an EMBL/GenBank/DDBJ whole genome shotgun (WGS) entry which is preliminary data.</text>
</comment>
<accession>A0ABU6V892</accession>
<gene>
    <name evidence="1" type="ORF">PIB30_011902</name>
</gene>
<protein>
    <submittedName>
        <fullName evidence="1">Uncharacterized protein</fullName>
    </submittedName>
</protein>